<dbReference type="GO" id="GO:0016020">
    <property type="term" value="C:membrane"/>
    <property type="evidence" value="ECO:0007669"/>
    <property type="project" value="UniProtKB-SubCell"/>
</dbReference>
<accession>A0A1L0C2F5</accession>
<feature type="transmembrane region" description="Helical" evidence="8">
    <location>
        <begin position="433"/>
        <end position="454"/>
    </location>
</feature>
<dbReference type="InterPro" id="IPR050360">
    <property type="entry name" value="MFS_Sugar_Transporters"/>
</dbReference>
<dbReference type="PANTHER" id="PTHR48022:SF68">
    <property type="entry name" value="MAJOR FACILITATOR SUPERFAMILY (MFS) PROFILE DOMAIN-CONTAINING PROTEIN-RELATED"/>
    <property type="match status" value="1"/>
</dbReference>
<dbReference type="GO" id="GO:0005351">
    <property type="term" value="F:carbohydrate:proton symporter activity"/>
    <property type="evidence" value="ECO:0007669"/>
    <property type="project" value="TreeGrafter"/>
</dbReference>
<evidence type="ECO:0000313" key="11">
    <source>
        <dbReference type="Proteomes" id="UP000182334"/>
    </source>
</evidence>
<dbReference type="InterPro" id="IPR036259">
    <property type="entry name" value="MFS_trans_sf"/>
</dbReference>
<dbReference type="Proteomes" id="UP000182334">
    <property type="component" value="Chromosome VI"/>
</dbReference>
<feature type="transmembrane region" description="Helical" evidence="8">
    <location>
        <begin position="94"/>
        <end position="113"/>
    </location>
</feature>
<evidence type="ECO:0000256" key="2">
    <source>
        <dbReference type="ARBA" id="ARBA00010992"/>
    </source>
</evidence>
<comment type="similarity">
    <text evidence="2 7">Belongs to the major facilitator superfamily. Sugar transporter (TC 2.A.1.1) family.</text>
</comment>
<keyword evidence="3 7" id="KW-0813">Transport</keyword>
<evidence type="ECO:0000313" key="10">
    <source>
        <dbReference type="EMBL" id="SGZ57759.1"/>
    </source>
</evidence>
<keyword evidence="4 8" id="KW-0812">Transmembrane</keyword>
<protein>
    <submittedName>
        <fullName evidence="10">CIC11C00000005645</fullName>
    </submittedName>
</protein>
<organism evidence="10 11">
    <name type="scientific">Sungouiella intermedia</name>
    <dbReference type="NCBI Taxonomy" id="45354"/>
    <lineage>
        <taxon>Eukaryota</taxon>
        <taxon>Fungi</taxon>
        <taxon>Dikarya</taxon>
        <taxon>Ascomycota</taxon>
        <taxon>Saccharomycotina</taxon>
        <taxon>Pichiomycetes</taxon>
        <taxon>Metschnikowiaceae</taxon>
        <taxon>Sungouiella</taxon>
    </lineage>
</organism>
<dbReference type="NCBIfam" id="TIGR00879">
    <property type="entry name" value="SP"/>
    <property type="match status" value="1"/>
</dbReference>
<feature type="transmembrane region" description="Helical" evidence="8">
    <location>
        <begin position="405"/>
        <end position="427"/>
    </location>
</feature>
<feature type="transmembrane region" description="Helical" evidence="8">
    <location>
        <begin position="338"/>
        <end position="358"/>
    </location>
</feature>
<dbReference type="EMBL" id="LT635761">
    <property type="protein sequence ID" value="SGZ57759.1"/>
    <property type="molecule type" value="Genomic_DNA"/>
</dbReference>
<dbReference type="PANTHER" id="PTHR48022">
    <property type="entry name" value="PLASTIDIC GLUCOSE TRANSPORTER 4"/>
    <property type="match status" value="1"/>
</dbReference>
<dbReference type="Pfam" id="PF00083">
    <property type="entry name" value="Sugar_tr"/>
    <property type="match status" value="1"/>
</dbReference>
<feature type="transmembrane region" description="Helical" evidence="8">
    <location>
        <begin position="273"/>
        <end position="291"/>
    </location>
</feature>
<dbReference type="OrthoDB" id="6133115at2759"/>
<evidence type="ECO:0000256" key="1">
    <source>
        <dbReference type="ARBA" id="ARBA00004141"/>
    </source>
</evidence>
<keyword evidence="6 8" id="KW-0472">Membrane</keyword>
<evidence type="ECO:0000256" key="4">
    <source>
        <dbReference type="ARBA" id="ARBA00022692"/>
    </source>
</evidence>
<evidence type="ECO:0000256" key="6">
    <source>
        <dbReference type="ARBA" id="ARBA00023136"/>
    </source>
</evidence>
<comment type="subcellular location">
    <subcellularLocation>
        <location evidence="1">Membrane</location>
        <topology evidence="1">Multi-pass membrane protein</topology>
    </subcellularLocation>
</comment>
<sequence>MLKDLRGFKLNLAIALSGACAWILQGYDQAVMNGLLTMTLFQEQFPVLNSNRPGVDQAHASLIKGTIVSIYELGCAAGCGSCFFVGDKFGRKKMIMAFAVLTMVGVIIQVSSFKIEQLAIGRIVTGCGVGGFTATVPMWISECSSAKLRGKLVAVCGAMAISGVCLASWVDFGFYFVKHSAINWRMPIAIQVIFPIICFCLVSQLPDSPRWLVKQGRVNEAAEIFARLEDTTVDSEHVQAELATIEQALMENPKAASASPFAFTKNKHFRRTVMAVGLNIGAQMTGVNVVTFYSTTIFQKQLGYSAIEARIFSGCLQIFQTIAAFFGIVLIDILGRRGVMIHSSALMAIAQFVLGGLASNMKNPSNGKAMIAFFFLALYAFPTGLLMAVFMYAAEIAPLEIRAKITAMSAAANWLFNFLVAMASLVAFDTIGYKYYFLYASCATALCISVILFFPETKGRTLEEIDDVFIVSKSPFDTVSVAKKIAVMGDDTENVTTLDWKAKPEAEFVENNKERESI</sequence>
<evidence type="ECO:0000256" key="7">
    <source>
        <dbReference type="RuleBase" id="RU003346"/>
    </source>
</evidence>
<dbReference type="InterPro" id="IPR020846">
    <property type="entry name" value="MFS_dom"/>
</dbReference>
<feature type="transmembrane region" description="Helical" evidence="8">
    <location>
        <begin position="370"/>
        <end position="393"/>
    </location>
</feature>
<dbReference type="PRINTS" id="PR00171">
    <property type="entry name" value="SUGRTRNSPORT"/>
</dbReference>
<evidence type="ECO:0000259" key="9">
    <source>
        <dbReference type="PROSITE" id="PS50850"/>
    </source>
</evidence>
<feature type="transmembrane region" description="Helical" evidence="8">
    <location>
        <begin position="119"/>
        <end position="140"/>
    </location>
</feature>
<name>A0A1L0C2F5_9ASCO</name>
<dbReference type="PROSITE" id="PS00216">
    <property type="entry name" value="SUGAR_TRANSPORT_1"/>
    <property type="match status" value="1"/>
</dbReference>
<dbReference type="InterPro" id="IPR005828">
    <property type="entry name" value="MFS_sugar_transport-like"/>
</dbReference>
<keyword evidence="11" id="KW-1185">Reference proteome</keyword>
<reference evidence="10 11" key="1">
    <citation type="submission" date="2016-10" db="EMBL/GenBank/DDBJ databases">
        <authorList>
            <person name="de Groot N.N."/>
        </authorList>
    </citation>
    <scope>NUCLEOTIDE SEQUENCE [LARGE SCALE GENOMIC DNA]</scope>
    <source>
        <strain evidence="10 11">CBS 141442</strain>
    </source>
</reference>
<dbReference type="PROSITE" id="PS50850">
    <property type="entry name" value="MFS"/>
    <property type="match status" value="1"/>
</dbReference>
<dbReference type="AlphaFoldDB" id="A0A1L0C2F5"/>
<feature type="domain" description="Major facilitator superfamily (MFS) profile" evidence="9">
    <location>
        <begin position="14"/>
        <end position="458"/>
    </location>
</feature>
<dbReference type="InterPro" id="IPR005829">
    <property type="entry name" value="Sugar_transporter_CS"/>
</dbReference>
<dbReference type="Gene3D" id="1.20.1250.20">
    <property type="entry name" value="MFS general substrate transporter like domains"/>
    <property type="match status" value="1"/>
</dbReference>
<dbReference type="PROSITE" id="PS51257">
    <property type="entry name" value="PROKAR_LIPOPROTEIN"/>
    <property type="match status" value="1"/>
</dbReference>
<gene>
    <name evidence="10" type="ORF">SAMEA4029010_CIC11G00000005645</name>
</gene>
<proteinExistence type="inferred from homology"/>
<keyword evidence="5 8" id="KW-1133">Transmembrane helix</keyword>
<evidence type="ECO:0000256" key="8">
    <source>
        <dbReference type="SAM" id="Phobius"/>
    </source>
</evidence>
<feature type="transmembrane region" description="Helical" evidence="8">
    <location>
        <begin position="311"/>
        <end position="331"/>
    </location>
</feature>
<dbReference type="SUPFAM" id="SSF103473">
    <property type="entry name" value="MFS general substrate transporter"/>
    <property type="match status" value="1"/>
</dbReference>
<evidence type="ECO:0000256" key="5">
    <source>
        <dbReference type="ARBA" id="ARBA00022989"/>
    </source>
</evidence>
<dbReference type="InterPro" id="IPR003663">
    <property type="entry name" value="Sugar/inositol_transpt"/>
</dbReference>
<feature type="transmembrane region" description="Helical" evidence="8">
    <location>
        <begin position="152"/>
        <end position="176"/>
    </location>
</feature>
<evidence type="ECO:0000256" key="3">
    <source>
        <dbReference type="ARBA" id="ARBA00022448"/>
    </source>
</evidence>